<proteinExistence type="predicted"/>
<name>A0ACD3AU66_9AGAR</name>
<organism evidence="1 2">
    <name type="scientific">Pluteus cervinus</name>
    <dbReference type="NCBI Taxonomy" id="181527"/>
    <lineage>
        <taxon>Eukaryota</taxon>
        <taxon>Fungi</taxon>
        <taxon>Dikarya</taxon>
        <taxon>Basidiomycota</taxon>
        <taxon>Agaricomycotina</taxon>
        <taxon>Agaricomycetes</taxon>
        <taxon>Agaricomycetidae</taxon>
        <taxon>Agaricales</taxon>
        <taxon>Pluteineae</taxon>
        <taxon>Pluteaceae</taxon>
        <taxon>Pluteus</taxon>
    </lineage>
</organism>
<dbReference type="EMBL" id="ML208330">
    <property type="protein sequence ID" value="TFK69503.1"/>
    <property type="molecule type" value="Genomic_DNA"/>
</dbReference>
<accession>A0ACD3AU66</accession>
<sequence length="265" mass="30790">MSDQPEPVFPPEIEEIIFSLCAQSNLPESGNLILVAKRVYQWLRPQLYEVVVFNTSWPHRRPSFKSDLLEVHSHHVRHILFWSGECVEKLDTCLSWCPNVIDVALWSAETHYSSALINQLLSLHITHLSFDISTFHWGVTENCTPDEVSFRSVTHLDLVGSEITLKANQIKTYFPSVTHIAFNGRRGLPTRDVLDCWESQLEVLIWYLHRSRYDNTAHNLPNDPRIVVMGQDRDYVNEWIEATKDTPESVWRMAEVAVERRRRGV</sequence>
<evidence type="ECO:0000313" key="2">
    <source>
        <dbReference type="Proteomes" id="UP000308600"/>
    </source>
</evidence>
<gene>
    <name evidence="1" type="ORF">BDN72DRAFT_840354</name>
</gene>
<protein>
    <submittedName>
        <fullName evidence="1">Uncharacterized protein</fullName>
    </submittedName>
</protein>
<keyword evidence="2" id="KW-1185">Reference proteome</keyword>
<dbReference type="Proteomes" id="UP000308600">
    <property type="component" value="Unassembled WGS sequence"/>
</dbReference>
<evidence type="ECO:0000313" key="1">
    <source>
        <dbReference type="EMBL" id="TFK69503.1"/>
    </source>
</evidence>
<reference evidence="1 2" key="1">
    <citation type="journal article" date="2019" name="Nat. Ecol. Evol.">
        <title>Megaphylogeny resolves global patterns of mushroom evolution.</title>
        <authorList>
            <person name="Varga T."/>
            <person name="Krizsan K."/>
            <person name="Foldi C."/>
            <person name="Dima B."/>
            <person name="Sanchez-Garcia M."/>
            <person name="Sanchez-Ramirez S."/>
            <person name="Szollosi G.J."/>
            <person name="Szarkandi J.G."/>
            <person name="Papp V."/>
            <person name="Albert L."/>
            <person name="Andreopoulos W."/>
            <person name="Angelini C."/>
            <person name="Antonin V."/>
            <person name="Barry K.W."/>
            <person name="Bougher N.L."/>
            <person name="Buchanan P."/>
            <person name="Buyck B."/>
            <person name="Bense V."/>
            <person name="Catcheside P."/>
            <person name="Chovatia M."/>
            <person name="Cooper J."/>
            <person name="Damon W."/>
            <person name="Desjardin D."/>
            <person name="Finy P."/>
            <person name="Geml J."/>
            <person name="Haridas S."/>
            <person name="Hughes K."/>
            <person name="Justo A."/>
            <person name="Karasinski D."/>
            <person name="Kautmanova I."/>
            <person name="Kiss B."/>
            <person name="Kocsube S."/>
            <person name="Kotiranta H."/>
            <person name="LaButti K.M."/>
            <person name="Lechner B.E."/>
            <person name="Liimatainen K."/>
            <person name="Lipzen A."/>
            <person name="Lukacs Z."/>
            <person name="Mihaltcheva S."/>
            <person name="Morgado L.N."/>
            <person name="Niskanen T."/>
            <person name="Noordeloos M.E."/>
            <person name="Ohm R.A."/>
            <person name="Ortiz-Santana B."/>
            <person name="Ovrebo C."/>
            <person name="Racz N."/>
            <person name="Riley R."/>
            <person name="Savchenko A."/>
            <person name="Shiryaev A."/>
            <person name="Soop K."/>
            <person name="Spirin V."/>
            <person name="Szebenyi C."/>
            <person name="Tomsovsky M."/>
            <person name="Tulloss R.E."/>
            <person name="Uehling J."/>
            <person name="Grigoriev I.V."/>
            <person name="Vagvolgyi C."/>
            <person name="Papp T."/>
            <person name="Martin F.M."/>
            <person name="Miettinen O."/>
            <person name="Hibbett D.S."/>
            <person name="Nagy L.G."/>
        </authorList>
    </citation>
    <scope>NUCLEOTIDE SEQUENCE [LARGE SCALE GENOMIC DNA]</scope>
    <source>
        <strain evidence="1 2">NL-1719</strain>
    </source>
</reference>